<evidence type="ECO:0000313" key="3">
    <source>
        <dbReference type="EMBL" id="UFZ07204.1"/>
    </source>
</evidence>
<gene>
    <name evidence="3" type="ORF">LQG66_13240</name>
</gene>
<feature type="compositionally biased region" description="Pro residues" evidence="1">
    <location>
        <begin position="69"/>
        <end position="87"/>
    </location>
</feature>
<feature type="region of interest" description="Disordered" evidence="1">
    <location>
        <begin position="34"/>
        <end position="98"/>
    </location>
</feature>
<feature type="signal peptide" evidence="2">
    <location>
        <begin position="1"/>
        <end position="34"/>
    </location>
</feature>
<evidence type="ECO:0000256" key="2">
    <source>
        <dbReference type="SAM" id="SignalP"/>
    </source>
</evidence>
<dbReference type="RefSeq" id="WP_231326657.1">
    <property type="nucleotide sequence ID" value="NZ_CP088156.1"/>
</dbReference>
<keyword evidence="2" id="KW-0732">Signal</keyword>
<protein>
    <submittedName>
        <fullName evidence="3">Uncharacterized protein</fullName>
    </submittedName>
</protein>
<name>A0ABY3RIX4_9BRAD</name>
<reference evidence="3" key="1">
    <citation type="journal article" date="2024" name="Antonie Van Leeuwenhoek">
        <title>Bradyrhizobium ontarionense sp. nov., a novel bacterial symbiont isolated from Aeschynomene indica (Indian jointvetch), harbours photosynthesis, nitrogen fixation and nitrous oxide (N2O) reductase genes.</title>
        <authorList>
            <person name="Bromfield E.S.P."/>
            <person name="Cloutier S."/>
        </authorList>
    </citation>
    <scope>NUCLEOTIDE SEQUENCE</scope>
    <source>
        <strain evidence="3">A19</strain>
    </source>
</reference>
<feature type="chain" id="PRO_5046092965" evidence="2">
    <location>
        <begin position="35"/>
        <end position="138"/>
    </location>
</feature>
<keyword evidence="4" id="KW-1185">Reference proteome</keyword>
<organism evidence="3 4">
    <name type="scientific">Bradyrhizobium ontarionense</name>
    <dbReference type="NCBI Taxonomy" id="2898149"/>
    <lineage>
        <taxon>Bacteria</taxon>
        <taxon>Pseudomonadati</taxon>
        <taxon>Pseudomonadota</taxon>
        <taxon>Alphaproteobacteria</taxon>
        <taxon>Hyphomicrobiales</taxon>
        <taxon>Nitrobacteraceae</taxon>
        <taxon>Bradyrhizobium</taxon>
    </lineage>
</organism>
<dbReference type="EMBL" id="CP088156">
    <property type="protein sequence ID" value="UFZ07204.1"/>
    <property type="molecule type" value="Genomic_DNA"/>
</dbReference>
<accession>A0ABY3RIX4</accession>
<sequence length="138" mass="14560">MGLLPTISRRAGRGGRRTAAAVLALALLAAPVQAQDSGVSGIPPGPANQNGLNGSIADPSGIGNAARMPPLPRPDPVPVTPSYPSGPPGSLSSPQLRYVRPYVPERLSKRDRQRLERARVRENDRLLRRGAVSICRGC</sequence>
<dbReference type="Proteomes" id="UP001431010">
    <property type="component" value="Chromosome"/>
</dbReference>
<evidence type="ECO:0000313" key="4">
    <source>
        <dbReference type="Proteomes" id="UP001431010"/>
    </source>
</evidence>
<evidence type="ECO:0000256" key="1">
    <source>
        <dbReference type="SAM" id="MobiDB-lite"/>
    </source>
</evidence>
<proteinExistence type="predicted"/>